<sequence>MTRTLCALGFLLLLSRLNLVFARHTPRSCQPHSSRSGSCAVAVAAVGSAPSAPAPATSTNASSSSCFPSAGFIMPSSVPSSTDGWWCSPNTEYAFLGFSYEVTACQSASKLNSDFADIKNTFGSRYVRLYGACDRNGFYDDIVNAAWDAGLGVHALIWFGFDGTNQWMTRRDSLVSSLTSNPKAKFVTRGVQFGSEPLFDNVLPHAQLASQVTSLKSKLSGVGIPVTVSELAYGYQERGGAQDVLNAIDFINIHMLPFFSALATFGSDAWPLVETDMNWFIQHGNGKKMYFDENGWPSVTSSGVQPNSMLAQSSVANEEGYFSMLDSHCEDLKSLGPQGGIGWFAHIYSDDQEPGYGIYNNAGTKKFPFKPRTSC</sequence>
<evidence type="ECO:0000256" key="5">
    <source>
        <dbReference type="ARBA" id="ARBA00022475"/>
    </source>
</evidence>
<dbReference type="GO" id="GO:0000272">
    <property type="term" value="P:polysaccharide catabolic process"/>
    <property type="evidence" value="ECO:0007669"/>
    <property type="project" value="UniProtKB-KW"/>
</dbReference>
<dbReference type="PANTHER" id="PTHR16631:SF17">
    <property type="entry name" value="GLUCAN ENDO-1,3-BETA-GLUCOSIDASE BTGC"/>
    <property type="match status" value="1"/>
</dbReference>
<dbReference type="GO" id="GO:0042973">
    <property type="term" value="F:glucan endo-1,3-beta-D-glucosidase activity"/>
    <property type="evidence" value="ECO:0007669"/>
    <property type="project" value="UniProtKB-EC"/>
</dbReference>
<comment type="function">
    <text evidence="12">Glucanases play a role in cell expansion during growth, in cell-cell fusion during mating, and in spore release during sporulation. This enzyme may be involved in beta-glucan degradation. Active on laminarin and lichenan.</text>
</comment>
<comment type="similarity">
    <text evidence="3">Belongs to the glycosyl hydrolase 17 family.</text>
</comment>
<name>A0A0D0BNF8_9AGAM</name>
<keyword evidence="10" id="KW-0961">Cell wall biogenesis/degradation</keyword>
<evidence type="ECO:0000256" key="13">
    <source>
        <dbReference type="ARBA" id="ARBA00042373"/>
    </source>
</evidence>
<evidence type="ECO:0000256" key="8">
    <source>
        <dbReference type="ARBA" id="ARBA00023180"/>
    </source>
</evidence>
<evidence type="ECO:0000256" key="7">
    <source>
        <dbReference type="ARBA" id="ARBA00023136"/>
    </source>
</evidence>
<dbReference type="InParanoid" id="A0A0D0BNF8"/>
<organism evidence="16 17">
    <name type="scientific">Suillus luteus UH-Slu-Lm8-n1</name>
    <dbReference type="NCBI Taxonomy" id="930992"/>
    <lineage>
        <taxon>Eukaryota</taxon>
        <taxon>Fungi</taxon>
        <taxon>Dikarya</taxon>
        <taxon>Basidiomycota</taxon>
        <taxon>Agaricomycotina</taxon>
        <taxon>Agaricomycetes</taxon>
        <taxon>Agaricomycetidae</taxon>
        <taxon>Boletales</taxon>
        <taxon>Suillineae</taxon>
        <taxon>Suillaceae</taxon>
        <taxon>Suillus</taxon>
    </lineage>
</organism>
<dbReference type="HOGENOM" id="CLU_052206_0_0_1"/>
<keyword evidence="11" id="KW-0624">Polysaccharide degradation</keyword>
<keyword evidence="7" id="KW-0472">Membrane</keyword>
<dbReference type="GO" id="GO:0071555">
    <property type="term" value="P:cell wall organization"/>
    <property type="evidence" value="ECO:0007669"/>
    <property type="project" value="UniProtKB-KW"/>
</dbReference>
<evidence type="ECO:0000256" key="9">
    <source>
        <dbReference type="ARBA" id="ARBA00023277"/>
    </source>
</evidence>
<evidence type="ECO:0000313" key="16">
    <source>
        <dbReference type="EMBL" id="KIK44763.1"/>
    </source>
</evidence>
<dbReference type="InterPro" id="IPR017853">
    <property type="entry name" value="GH"/>
</dbReference>
<comment type="catalytic activity">
    <reaction evidence="1">
        <text>Hydrolysis of (1-&gt;3)-beta-D-glucosidic linkages in (1-&gt;3)-beta-D-glucans.</text>
        <dbReference type="EC" id="3.2.1.39"/>
    </reaction>
</comment>
<proteinExistence type="inferred from homology"/>
<dbReference type="PANTHER" id="PTHR16631">
    <property type="entry name" value="GLUCAN 1,3-BETA-GLUCOSIDASE"/>
    <property type="match status" value="1"/>
</dbReference>
<keyword evidence="6 16" id="KW-0378">Hydrolase</keyword>
<keyword evidence="15" id="KW-0732">Signal</keyword>
<keyword evidence="8" id="KW-0325">Glycoprotein</keyword>
<keyword evidence="9" id="KW-0119">Carbohydrate metabolism</keyword>
<gene>
    <name evidence="16" type="ORF">CY34DRAFT_802337</name>
</gene>
<reference evidence="17" key="2">
    <citation type="submission" date="2015-01" db="EMBL/GenBank/DDBJ databases">
        <title>Evolutionary Origins and Diversification of the Mycorrhizal Mutualists.</title>
        <authorList>
            <consortium name="DOE Joint Genome Institute"/>
            <consortium name="Mycorrhizal Genomics Consortium"/>
            <person name="Kohler A."/>
            <person name="Kuo A."/>
            <person name="Nagy L.G."/>
            <person name="Floudas D."/>
            <person name="Copeland A."/>
            <person name="Barry K.W."/>
            <person name="Cichocki N."/>
            <person name="Veneault-Fourrey C."/>
            <person name="LaButti K."/>
            <person name="Lindquist E.A."/>
            <person name="Lipzen A."/>
            <person name="Lundell T."/>
            <person name="Morin E."/>
            <person name="Murat C."/>
            <person name="Riley R."/>
            <person name="Ohm R."/>
            <person name="Sun H."/>
            <person name="Tunlid A."/>
            <person name="Henrissat B."/>
            <person name="Grigoriev I.V."/>
            <person name="Hibbett D.S."/>
            <person name="Martin F."/>
        </authorList>
    </citation>
    <scope>NUCLEOTIDE SEQUENCE [LARGE SCALE GENOMIC DNA]</scope>
    <source>
        <strain evidence="17">UH-Slu-Lm8-n1</strain>
    </source>
</reference>
<keyword evidence="17" id="KW-1185">Reference proteome</keyword>
<dbReference type="InterPro" id="IPR050732">
    <property type="entry name" value="Beta-glucan_modifiers"/>
</dbReference>
<keyword evidence="5" id="KW-1003">Cell membrane</keyword>
<accession>A0A0D0BNF8</accession>
<evidence type="ECO:0000256" key="12">
    <source>
        <dbReference type="ARBA" id="ARBA00037649"/>
    </source>
</evidence>
<feature type="chain" id="PRO_5002207428" description="glucan endo-1,3-beta-D-glucosidase" evidence="15">
    <location>
        <begin position="23"/>
        <end position="375"/>
    </location>
</feature>
<reference evidence="16 17" key="1">
    <citation type="submission" date="2014-04" db="EMBL/GenBank/DDBJ databases">
        <authorList>
            <consortium name="DOE Joint Genome Institute"/>
            <person name="Kuo A."/>
            <person name="Ruytinx J."/>
            <person name="Rineau F."/>
            <person name="Colpaert J."/>
            <person name="Kohler A."/>
            <person name="Nagy L.G."/>
            <person name="Floudas D."/>
            <person name="Copeland A."/>
            <person name="Barry K.W."/>
            <person name="Cichocki N."/>
            <person name="Veneault-Fourrey C."/>
            <person name="LaButti K."/>
            <person name="Lindquist E.A."/>
            <person name="Lipzen A."/>
            <person name="Lundell T."/>
            <person name="Morin E."/>
            <person name="Murat C."/>
            <person name="Sun H."/>
            <person name="Tunlid A."/>
            <person name="Henrissat B."/>
            <person name="Grigoriev I.V."/>
            <person name="Hibbett D.S."/>
            <person name="Martin F."/>
            <person name="Nordberg H.P."/>
            <person name="Cantor M.N."/>
            <person name="Hua S.X."/>
        </authorList>
    </citation>
    <scope>NUCLEOTIDE SEQUENCE [LARGE SCALE GENOMIC DNA]</scope>
    <source>
        <strain evidence="16 17">UH-Slu-Lm8-n1</strain>
    </source>
</reference>
<dbReference type="GO" id="GO:0005576">
    <property type="term" value="C:extracellular region"/>
    <property type="evidence" value="ECO:0007669"/>
    <property type="project" value="TreeGrafter"/>
</dbReference>
<evidence type="ECO:0000256" key="10">
    <source>
        <dbReference type="ARBA" id="ARBA00023316"/>
    </source>
</evidence>
<dbReference type="EC" id="3.2.1.39" evidence="4"/>
<evidence type="ECO:0000256" key="4">
    <source>
        <dbReference type="ARBA" id="ARBA00012780"/>
    </source>
</evidence>
<evidence type="ECO:0000256" key="3">
    <source>
        <dbReference type="ARBA" id="ARBA00008773"/>
    </source>
</evidence>
<dbReference type="OrthoDB" id="77201at2759"/>
<dbReference type="GO" id="GO:0005886">
    <property type="term" value="C:plasma membrane"/>
    <property type="evidence" value="ECO:0007669"/>
    <property type="project" value="UniProtKB-SubCell"/>
</dbReference>
<evidence type="ECO:0000256" key="2">
    <source>
        <dbReference type="ARBA" id="ARBA00004401"/>
    </source>
</evidence>
<dbReference type="GO" id="GO:0009986">
    <property type="term" value="C:cell surface"/>
    <property type="evidence" value="ECO:0007669"/>
    <property type="project" value="TreeGrafter"/>
</dbReference>
<evidence type="ECO:0000256" key="1">
    <source>
        <dbReference type="ARBA" id="ARBA00000382"/>
    </source>
</evidence>
<evidence type="ECO:0000256" key="15">
    <source>
        <dbReference type="SAM" id="SignalP"/>
    </source>
</evidence>
<feature type="signal peptide" evidence="15">
    <location>
        <begin position="1"/>
        <end position="22"/>
    </location>
</feature>
<dbReference type="Proteomes" id="UP000054485">
    <property type="component" value="Unassembled WGS sequence"/>
</dbReference>
<dbReference type="GO" id="GO:0009277">
    <property type="term" value="C:fungal-type cell wall"/>
    <property type="evidence" value="ECO:0007669"/>
    <property type="project" value="TreeGrafter"/>
</dbReference>
<evidence type="ECO:0000256" key="6">
    <source>
        <dbReference type="ARBA" id="ARBA00022801"/>
    </source>
</evidence>
<dbReference type="SUPFAM" id="SSF51445">
    <property type="entry name" value="(Trans)glycosidases"/>
    <property type="match status" value="1"/>
</dbReference>
<evidence type="ECO:0000256" key="14">
    <source>
        <dbReference type="ARBA" id="ARBA00043078"/>
    </source>
</evidence>
<comment type="subcellular location">
    <subcellularLocation>
        <location evidence="2">Cell membrane</location>
        <topology evidence="2">Single-pass type II membrane protein</topology>
    </subcellularLocation>
</comment>
<evidence type="ECO:0000313" key="17">
    <source>
        <dbReference type="Proteomes" id="UP000054485"/>
    </source>
</evidence>
<dbReference type="AlphaFoldDB" id="A0A0D0BNF8"/>
<dbReference type="EMBL" id="KN835184">
    <property type="protein sequence ID" value="KIK44763.1"/>
    <property type="molecule type" value="Genomic_DNA"/>
</dbReference>
<protein>
    <recommendedName>
        <fullName evidence="4">glucan endo-1,3-beta-D-glucosidase</fullName>
        <ecNumber evidence="4">3.2.1.39</ecNumber>
    </recommendedName>
    <alternativeName>
        <fullName evidence="14">Endo-1,3-beta-glucanase btgC</fullName>
    </alternativeName>
    <alternativeName>
        <fullName evidence="13">Laminarinase btgC</fullName>
    </alternativeName>
</protein>
<evidence type="ECO:0000256" key="11">
    <source>
        <dbReference type="ARBA" id="ARBA00023326"/>
    </source>
</evidence>